<dbReference type="Pfam" id="PF20732">
    <property type="entry name" value="NamZ_C"/>
    <property type="match status" value="1"/>
</dbReference>
<dbReference type="InterPro" id="IPR008302">
    <property type="entry name" value="NamZ"/>
</dbReference>
<dbReference type="Proteomes" id="UP000246278">
    <property type="component" value="Unassembled WGS sequence"/>
</dbReference>
<dbReference type="OrthoDB" id="9801061at2"/>
<dbReference type="Pfam" id="PF07075">
    <property type="entry name" value="NamZ_N"/>
    <property type="match status" value="1"/>
</dbReference>
<evidence type="ECO:0000259" key="2">
    <source>
        <dbReference type="Pfam" id="PF07075"/>
    </source>
</evidence>
<name>A0A317TBY7_9CHLB</name>
<evidence type="ECO:0000313" key="5">
    <source>
        <dbReference type="Proteomes" id="UP000246278"/>
    </source>
</evidence>
<feature type="domain" description="Peptidoglycan beta-N-acetylmuramidase NamZ C-terminal" evidence="3">
    <location>
        <begin position="253"/>
        <end position="406"/>
    </location>
</feature>
<evidence type="ECO:0008006" key="6">
    <source>
        <dbReference type="Google" id="ProtNLM"/>
    </source>
</evidence>
<keyword evidence="1" id="KW-0732">Signal</keyword>
<evidence type="ECO:0000256" key="1">
    <source>
        <dbReference type="SAM" id="SignalP"/>
    </source>
</evidence>
<dbReference type="InterPro" id="IPR048503">
    <property type="entry name" value="NamZ_C"/>
</dbReference>
<sequence>MSLRDVYIAFLFFFCTLCVSQTLHAQSLQYGIDVLDADRCRDLQGKRVALITNKAGITVDGEPDYRVFLRHGLDLKYLMAPEHGFHNVVAAGMRVKDEKLDNELEVYSLYGSQKKPDVELLKSSVDVLVFNLQDVGARCYTYISTMRYAMEACQEAGVSFMVLDRPNPLGPVPAGGFMLDSDYVSFVGMVPVPFIHAMTVGEIALFLKKRFYPDLRLQVVAMEGYDRRRFLDDYPEVRFVSPSPNIRGLETVLVYPATVFLEGTNVSEGRGTQFPFRQFGAPFINADFLKKELQRFKLPGVSFQAVQFIPSSGKFQGLRCSGVRLEVTDRLVFEPFRTGIAIVLSLQKLYPGLFDLNTNGQFFDKLAGGPLFRKMVLSGRSLEEILAASRLQVHVFEEAYPDRHIYE</sequence>
<accession>A0A317TBY7</accession>
<dbReference type="InterPro" id="IPR048502">
    <property type="entry name" value="NamZ_N"/>
</dbReference>
<dbReference type="PIRSF" id="PIRSF016719">
    <property type="entry name" value="UCP016719"/>
    <property type="match status" value="1"/>
</dbReference>
<dbReference type="Gene3D" id="3.90.1150.140">
    <property type="match status" value="1"/>
</dbReference>
<dbReference type="Gene3D" id="3.40.50.12170">
    <property type="entry name" value="Uncharacterised protein PF07075, DUF1343"/>
    <property type="match status" value="1"/>
</dbReference>
<feature type="signal peptide" evidence="1">
    <location>
        <begin position="1"/>
        <end position="25"/>
    </location>
</feature>
<keyword evidence="5" id="KW-1185">Reference proteome</keyword>
<dbReference type="AlphaFoldDB" id="A0A317TBY7"/>
<dbReference type="RefSeq" id="WP_110022227.1">
    <property type="nucleotide sequence ID" value="NZ_PDNZ01000001.1"/>
</dbReference>
<evidence type="ECO:0000259" key="3">
    <source>
        <dbReference type="Pfam" id="PF20732"/>
    </source>
</evidence>
<feature type="domain" description="Peptidoglycan beta-N-acetylmuramidase NamZ N-terminal" evidence="2">
    <location>
        <begin position="48"/>
        <end position="248"/>
    </location>
</feature>
<proteinExistence type="predicted"/>
<comment type="caution">
    <text evidence="4">The sequence shown here is derived from an EMBL/GenBank/DDBJ whole genome shotgun (WGS) entry which is preliminary data.</text>
</comment>
<dbReference type="PANTHER" id="PTHR42915">
    <property type="entry name" value="HYPOTHETICAL 460 KDA PROTEIN IN FEUA-SIGW INTERGENIC REGION [PRECURSOR]"/>
    <property type="match status" value="1"/>
</dbReference>
<dbReference type="GO" id="GO:0033922">
    <property type="term" value="F:peptidoglycan beta-N-acetylmuramidase activity"/>
    <property type="evidence" value="ECO:0007669"/>
    <property type="project" value="InterPro"/>
</dbReference>
<feature type="chain" id="PRO_5016418221" description="DUF1343 domain-containing protein" evidence="1">
    <location>
        <begin position="26"/>
        <end position="407"/>
    </location>
</feature>
<reference evidence="5" key="1">
    <citation type="submission" date="2017-10" db="EMBL/GenBank/DDBJ databases">
        <authorList>
            <person name="Gaisin V.A."/>
            <person name="Rysina M.S."/>
            <person name="Grouzdev D.S."/>
        </authorList>
    </citation>
    <scope>NUCLEOTIDE SEQUENCE [LARGE SCALE GENOMIC DNA]</scope>
    <source>
        <strain evidence="5">V1</strain>
    </source>
</reference>
<protein>
    <recommendedName>
        <fullName evidence="6">DUF1343 domain-containing protein</fullName>
    </recommendedName>
</protein>
<gene>
    <name evidence="4" type="ORF">CR164_01995</name>
</gene>
<dbReference type="EMBL" id="PDNZ01000001">
    <property type="protein sequence ID" value="PWW83346.1"/>
    <property type="molecule type" value="Genomic_DNA"/>
</dbReference>
<organism evidence="4 5">
    <name type="scientific">Prosthecochloris marina</name>
    <dbReference type="NCBI Taxonomy" id="2017681"/>
    <lineage>
        <taxon>Bacteria</taxon>
        <taxon>Pseudomonadati</taxon>
        <taxon>Chlorobiota</taxon>
        <taxon>Chlorobiia</taxon>
        <taxon>Chlorobiales</taxon>
        <taxon>Chlorobiaceae</taxon>
        <taxon>Prosthecochloris</taxon>
    </lineage>
</organism>
<dbReference type="PANTHER" id="PTHR42915:SF1">
    <property type="entry name" value="PEPTIDOGLYCAN BETA-N-ACETYLMURAMIDASE NAMZ"/>
    <property type="match status" value="1"/>
</dbReference>
<evidence type="ECO:0000313" key="4">
    <source>
        <dbReference type="EMBL" id="PWW83346.1"/>
    </source>
</evidence>